<dbReference type="InterPro" id="IPR018060">
    <property type="entry name" value="HTH_AraC"/>
</dbReference>
<dbReference type="Gene3D" id="3.40.50.1980">
    <property type="entry name" value="Nitrogenase molybdenum iron protein domain"/>
    <property type="match status" value="2"/>
</dbReference>
<keyword evidence="3" id="KW-0813">Transport</keyword>
<name>A0ABT6TSD1_9BACL</name>
<dbReference type="PANTHER" id="PTHR30532:SF26">
    <property type="entry name" value="IRON(3+)-HYDROXAMATE-BINDING PROTEIN FHUD"/>
    <property type="match status" value="1"/>
</dbReference>
<organism evidence="11 12">
    <name type="scientific">Cohnella hashimotonis</name>
    <dbReference type="NCBI Taxonomy" id="2826895"/>
    <lineage>
        <taxon>Bacteria</taxon>
        <taxon>Bacillati</taxon>
        <taxon>Bacillota</taxon>
        <taxon>Bacilli</taxon>
        <taxon>Bacillales</taxon>
        <taxon>Paenibacillaceae</taxon>
        <taxon>Cohnella</taxon>
    </lineage>
</organism>
<keyword evidence="4" id="KW-0732">Signal</keyword>
<keyword evidence="6" id="KW-0238">DNA-binding</keyword>
<proteinExistence type="inferred from homology"/>
<comment type="similarity">
    <text evidence="2">Belongs to the bacterial solute-binding protein 8 family.</text>
</comment>
<dbReference type="SUPFAM" id="SSF46689">
    <property type="entry name" value="Homeodomain-like"/>
    <property type="match status" value="2"/>
</dbReference>
<evidence type="ECO:0000313" key="11">
    <source>
        <dbReference type="EMBL" id="MDI4649762.1"/>
    </source>
</evidence>
<keyword evidence="5" id="KW-0805">Transcription regulation</keyword>
<dbReference type="PANTHER" id="PTHR30532">
    <property type="entry name" value="IRON III DICITRATE-BINDING PERIPLASMIC PROTEIN"/>
    <property type="match status" value="1"/>
</dbReference>
<dbReference type="PROSITE" id="PS00041">
    <property type="entry name" value="HTH_ARAC_FAMILY_1"/>
    <property type="match status" value="1"/>
</dbReference>
<comment type="subcellular location">
    <subcellularLocation>
        <location evidence="1">Cell envelope</location>
    </subcellularLocation>
</comment>
<sequence length="643" mass="70092">MDANQLIALWNHADCKVVDVRRTTIGAGESIYGYRVPSSLFLISVRGEAEAHVGGEVHRMQRVTVLHAGKGAVLDIVAGSAGLDYYSVYYKAVISAAISSELAASLEEGRPHDRSYSVAPDNPAALHRIAGDMFRDWGKRQPLARLRVRTLLYQFAHELLQQMSEHGQRSAKRDLASRVAAIIHEHYADTITLESLSESLNYSVPHLSSYFKLRTGLSPIDYLIKVRIEKAAALLRETDASLKEIAAGVGYQDPGYLGRLFKKYKGVSPISFREAHAEEKKRADRPAITMGSSIAPSDPFPYTDSDDNDYQYQSGGEGDIMFKQGKPMLASALLFSLMLLLSACGSNGAATETAASQPGPSETPAASAEPQTKKIQTVNGEVEIPAHPQRIVAGEYLGSLIALGITPVGTSDHHIKNPYFQEYLKDVENIGDGNGNAEKILAMKPDLIIMDDFYPEVNEQLAKIAPTVVIPYASLKTVHEEVAYFGELLGEKEKADAWLADYDSRIASAKARVLKAVPADSTFSVIEFNQKELMAVGTDYGKGGQPIYNGFGFKPPAAVAAEMADPGWAAFSAEVLPKYAGDYIVLTSDSKTLDDIKADPIWGSLPAVKNNRVFLWTSARSGYWDPIAILSQTEELADWLISL</sequence>
<dbReference type="InterPro" id="IPR009057">
    <property type="entry name" value="Homeodomain-like_sf"/>
</dbReference>
<reference evidence="11" key="1">
    <citation type="submission" date="2023-04" db="EMBL/GenBank/DDBJ databases">
        <title>Comparative genomic analysis of Cohnella hashimotonis sp. nov., isolated from the International Space Station.</title>
        <authorList>
            <person name="Venkateswaran K."/>
            <person name="Simpson A."/>
        </authorList>
    </citation>
    <scope>NUCLEOTIDE SEQUENCE</scope>
    <source>
        <strain evidence="11">F6_2S_P_1</strain>
    </source>
</reference>
<evidence type="ECO:0000259" key="9">
    <source>
        <dbReference type="PROSITE" id="PS01124"/>
    </source>
</evidence>
<evidence type="ECO:0000313" key="12">
    <source>
        <dbReference type="Proteomes" id="UP001161691"/>
    </source>
</evidence>
<dbReference type="InterPro" id="IPR002491">
    <property type="entry name" value="ABC_transptr_periplasmic_BD"/>
</dbReference>
<accession>A0ABT6TSD1</accession>
<feature type="compositionally biased region" description="Polar residues" evidence="8">
    <location>
        <begin position="349"/>
        <end position="360"/>
    </location>
</feature>
<dbReference type="Pfam" id="PF01497">
    <property type="entry name" value="Peripla_BP_2"/>
    <property type="match status" value="1"/>
</dbReference>
<evidence type="ECO:0000256" key="2">
    <source>
        <dbReference type="ARBA" id="ARBA00008814"/>
    </source>
</evidence>
<evidence type="ECO:0000256" key="1">
    <source>
        <dbReference type="ARBA" id="ARBA00004196"/>
    </source>
</evidence>
<dbReference type="EMBL" id="JAGRPV010000001">
    <property type="protein sequence ID" value="MDI4649762.1"/>
    <property type="molecule type" value="Genomic_DNA"/>
</dbReference>
<evidence type="ECO:0000256" key="4">
    <source>
        <dbReference type="ARBA" id="ARBA00022729"/>
    </source>
</evidence>
<dbReference type="PROSITE" id="PS01124">
    <property type="entry name" value="HTH_ARAC_FAMILY_2"/>
    <property type="match status" value="1"/>
</dbReference>
<evidence type="ECO:0000256" key="7">
    <source>
        <dbReference type="ARBA" id="ARBA00023163"/>
    </source>
</evidence>
<feature type="region of interest" description="Disordered" evidence="8">
    <location>
        <begin position="349"/>
        <end position="372"/>
    </location>
</feature>
<feature type="domain" description="Fe/B12 periplasmic-binding" evidence="10">
    <location>
        <begin position="388"/>
        <end position="643"/>
    </location>
</feature>
<keyword evidence="12" id="KW-1185">Reference proteome</keyword>
<dbReference type="InterPro" id="IPR051313">
    <property type="entry name" value="Bact_iron-sidero_bind"/>
</dbReference>
<evidence type="ECO:0000259" key="10">
    <source>
        <dbReference type="PROSITE" id="PS50983"/>
    </source>
</evidence>
<keyword evidence="7" id="KW-0804">Transcription</keyword>
<dbReference type="Proteomes" id="UP001161691">
    <property type="component" value="Unassembled WGS sequence"/>
</dbReference>
<dbReference type="SUPFAM" id="SSF53807">
    <property type="entry name" value="Helical backbone' metal receptor"/>
    <property type="match status" value="1"/>
</dbReference>
<dbReference type="InterPro" id="IPR018062">
    <property type="entry name" value="HTH_AraC-typ_CS"/>
</dbReference>
<dbReference type="RefSeq" id="WP_282912370.1">
    <property type="nucleotide sequence ID" value="NZ_JAGRPV010000001.1"/>
</dbReference>
<protein>
    <submittedName>
        <fullName evidence="11">AraC family transcriptional regulator</fullName>
    </submittedName>
</protein>
<dbReference type="Pfam" id="PF12833">
    <property type="entry name" value="HTH_18"/>
    <property type="match status" value="1"/>
</dbReference>
<evidence type="ECO:0000256" key="5">
    <source>
        <dbReference type="ARBA" id="ARBA00023015"/>
    </source>
</evidence>
<feature type="domain" description="HTH araC/xylS-type" evidence="9">
    <location>
        <begin position="177"/>
        <end position="275"/>
    </location>
</feature>
<feature type="region of interest" description="Disordered" evidence="8">
    <location>
        <begin position="278"/>
        <end position="300"/>
    </location>
</feature>
<dbReference type="CDD" id="cd01138">
    <property type="entry name" value="FeuA"/>
    <property type="match status" value="1"/>
</dbReference>
<evidence type="ECO:0000256" key="8">
    <source>
        <dbReference type="SAM" id="MobiDB-lite"/>
    </source>
</evidence>
<evidence type="ECO:0000256" key="3">
    <source>
        <dbReference type="ARBA" id="ARBA00022448"/>
    </source>
</evidence>
<dbReference type="Gene3D" id="1.10.10.60">
    <property type="entry name" value="Homeodomain-like"/>
    <property type="match status" value="2"/>
</dbReference>
<dbReference type="SMART" id="SM00342">
    <property type="entry name" value="HTH_ARAC"/>
    <property type="match status" value="1"/>
</dbReference>
<dbReference type="PROSITE" id="PS50983">
    <property type="entry name" value="FE_B12_PBP"/>
    <property type="match status" value="1"/>
</dbReference>
<evidence type="ECO:0000256" key="6">
    <source>
        <dbReference type="ARBA" id="ARBA00023125"/>
    </source>
</evidence>
<comment type="caution">
    <text evidence="11">The sequence shown here is derived from an EMBL/GenBank/DDBJ whole genome shotgun (WGS) entry which is preliminary data.</text>
</comment>
<gene>
    <name evidence="11" type="ORF">KB449_32850</name>
</gene>